<evidence type="ECO:0000256" key="1">
    <source>
        <dbReference type="SAM" id="MobiDB-lite"/>
    </source>
</evidence>
<name>A0ABY2IPD8_9MICO</name>
<accession>A0ABY2IPD8</accession>
<dbReference type="Proteomes" id="UP000297604">
    <property type="component" value="Unassembled WGS sequence"/>
</dbReference>
<gene>
    <name evidence="2" type="ORF">E3O46_06145</name>
</gene>
<proteinExistence type="predicted"/>
<organism evidence="2 3">
    <name type="scientific">Cryobacterium glucosi</name>
    <dbReference type="NCBI Taxonomy" id="1259175"/>
    <lineage>
        <taxon>Bacteria</taxon>
        <taxon>Bacillati</taxon>
        <taxon>Actinomycetota</taxon>
        <taxon>Actinomycetes</taxon>
        <taxon>Micrococcales</taxon>
        <taxon>Microbacteriaceae</taxon>
        <taxon>Cryobacterium</taxon>
    </lineage>
</organism>
<feature type="compositionally biased region" description="Basic and acidic residues" evidence="1">
    <location>
        <begin position="12"/>
        <end position="21"/>
    </location>
</feature>
<reference evidence="2 3" key="1">
    <citation type="submission" date="2019-03" db="EMBL/GenBank/DDBJ databases">
        <title>Genomics of glacier-inhabiting Cryobacterium strains.</title>
        <authorList>
            <person name="Liu Q."/>
            <person name="Xin Y.-H."/>
        </authorList>
    </citation>
    <scope>NUCLEOTIDE SEQUENCE [LARGE SCALE GENOMIC DNA]</scope>
    <source>
        <strain evidence="2 3">MDB1-5</strain>
    </source>
</reference>
<comment type="caution">
    <text evidence="2">The sequence shown here is derived from an EMBL/GenBank/DDBJ whole genome shotgun (WGS) entry which is preliminary data.</text>
</comment>
<dbReference type="EMBL" id="SOFS01000015">
    <property type="protein sequence ID" value="TFC21788.1"/>
    <property type="molecule type" value="Genomic_DNA"/>
</dbReference>
<feature type="region of interest" description="Disordered" evidence="1">
    <location>
        <begin position="1"/>
        <end position="21"/>
    </location>
</feature>
<evidence type="ECO:0000313" key="3">
    <source>
        <dbReference type="Proteomes" id="UP000297604"/>
    </source>
</evidence>
<sequence length="87" mass="9686">MERLDDEVVTTSEERPCRLSDDDVDELSTDLENNSSAAILVFEHTWFRPLRDAILDSGGVLLEDVHVPESVVDEVLMALEEPGADTD</sequence>
<protein>
    <submittedName>
        <fullName evidence="2">Uncharacterized protein</fullName>
    </submittedName>
</protein>
<dbReference type="RefSeq" id="WP_134450261.1">
    <property type="nucleotide sequence ID" value="NZ_SOFS01000015.1"/>
</dbReference>
<keyword evidence="3" id="KW-1185">Reference proteome</keyword>
<evidence type="ECO:0000313" key="2">
    <source>
        <dbReference type="EMBL" id="TFC21788.1"/>
    </source>
</evidence>